<evidence type="ECO:0000256" key="9">
    <source>
        <dbReference type="PROSITE-ProRule" id="PRU01023"/>
    </source>
</evidence>
<evidence type="ECO:0000256" key="6">
    <source>
        <dbReference type="ARBA" id="ARBA00022691"/>
    </source>
</evidence>
<dbReference type="InterPro" id="IPR011023">
    <property type="entry name" value="Nop2p"/>
</dbReference>
<evidence type="ECO:0000256" key="8">
    <source>
        <dbReference type="ARBA" id="ARBA00023242"/>
    </source>
</evidence>
<dbReference type="Pfam" id="PF01189">
    <property type="entry name" value="Methyltr_RsmB-F"/>
    <property type="match status" value="1"/>
</dbReference>
<feature type="binding site" evidence="9">
    <location>
        <position position="427"/>
    </location>
    <ligand>
        <name>S-adenosyl-L-methionine</name>
        <dbReference type="ChEBI" id="CHEBI:59789"/>
    </ligand>
</feature>
<comment type="caution">
    <text evidence="9">Lacks conserved residue(s) required for the propagation of feature annotation.</text>
</comment>
<dbReference type="PRINTS" id="PR02012">
    <property type="entry name" value="RCMTNOP2"/>
</dbReference>
<dbReference type="FunFam" id="3.30.70.1170:FF:000001">
    <property type="entry name" value="Ribosomal RNA methyltransferase Nop2"/>
    <property type="match status" value="1"/>
</dbReference>
<keyword evidence="4 9" id="KW-0489">Methyltransferase</keyword>
<accession>A0A9C7PZ14</accession>
<dbReference type="NCBIfam" id="TIGR00446">
    <property type="entry name" value="nop2p"/>
    <property type="match status" value="1"/>
</dbReference>
<dbReference type="InterPro" id="IPR049560">
    <property type="entry name" value="MeTrfase_RsmB-F_NOP2_cat"/>
</dbReference>
<evidence type="ECO:0000256" key="4">
    <source>
        <dbReference type="ARBA" id="ARBA00022603"/>
    </source>
</evidence>
<comment type="caution">
    <text evidence="13">The sequence shown here is derived from an EMBL/GenBank/DDBJ whole genome shotgun (WGS) entry which is preliminary data.</text>
</comment>
<organism evidence="13 14">
    <name type="scientific">Galdieria partita</name>
    <dbReference type="NCBI Taxonomy" id="83374"/>
    <lineage>
        <taxon>Eukaryota</taxon>
        <taxon>Rhodophyta</taxon>
        <taxon>Bangiophyceae</taxon>
        <taxon>Galdieriales</taxon>
        <taxon>Galdieriaceae</taxon>
        <taxon>Galdieria</taxon>
    </lineage>
</organism>
<dbReference type="PANTHER" id="PTHR22807:SF30">
    <property type="entry name" value="28S RRNA (CYTOSINE(4447)-C(5))-METHYLTRANSFERASE-RELATED"/>
    <property type="match status" value="1"/>
</dbReference>
<evidence type="ECO:0000259" key="11">
    <source>
        <dbReference type="PROSITE" id="PS51686"/>
    </source>
</evidence>
<dbReference type="GO" id="GO:0009383">
    <property type="term" value="F:rRNA (cytosine-C5-)-methyltransferase activity"/>
    <property type="evidence" value="ECO:0007669"/>
    <property type="project" value="TreeGrafter"/>
</dbReference>
<feature type="binding site" evidence="9">
    <location>
        <position position="383"/>
    </location>
    <ligand>
        <name>S-adenosyl-L-methionine</name>
        <dbReference type="ChEBI" id="CHEBI:59789"/>
    </ligand>
</feature>
<feature type="active site" description="Nucleophile" evidence="9">
    <location>
        <position position="484"/>
    </location>
</feature>
<evidence type="ECO:0000313" key="14">
    <source>
        <dbReference type="Proteomes" id="UP001061958"/>
    </source>
</evidence>
<feature type="compositionally biased region" description="Basic and acidic residues" evidence="10">
    <location>
        <begin position="54"/>
        <end position="67"/>
    </location>
</feature>
<comment type="similarity">
    <text evidence="2 9">Belongs to the class I-like SAM-binding methyltransferase superfamily. RsmB/NOP family.</text>
</comment>
<evidence type="ECO:0000313" key="13">
    <source>
        <dbReference type="EMBL" id="GJQ12497.1"/>
    </source>
</evidence>
<dbReference type="EMBL" id="BQMJ01000034">
    <property type="protein sequence ID" value="GJQ12497.1"/>
    <property type="molecule type" value="Genomic_DNA"/>
</dbReference>
<protein>
    <recommendedName>
        <fullName evidence="11">SAM-dependent MTase RsmB/NOP-type domain-containing protein</fullName>
    </recommendedName>
</protein>
<dbReference type="Proteomes" id="UP001061958">
    <property type="component" value="Unassembled WGS sequence"/>
</dbReference>
<gene>
    <name evidence="12" type="ORF">GpartN1_g4255.t1</name>
    <name evidence="13" type="ORF">GpartN1_g4288.t1</name>
</gene>
<feature type="binding site" evidence="9">
    <location>
        <position position="410"/>
    </location>
    <ligand>
        <name>S-adenosyl-L-methionine</name>
        <dbReference type="ChEBI" id="CHEBI:59789"/>
    </ligand>
</feature>
<dbReference type="EMBL" id="BQMJ01000033">
    <property type="protein sequence ID" value="GJQ12464.1"/>
    <property type="molecule type" value="Genomic_DNA"/>
</dbReference>
<comment type="subcellular location">
    <subcellularLocation>
        <location evidence="1">Nucleus</location>
        <location evidence="1">Nucleolus</location>
    </subcellularLocation>
</comment>
<feature type="region of interest" description="Disordered" evidence="10">
    <location>
        <begin position="108"/>
        <end position="168"/>
    </location>
</feature>
<evidence type="ECO:0000256" key="7">
    <source>
        <dbReference type="ARBA" id="ARBA00022884"/>
    </source>
</evidence>
<reference evidence="13" key="1">
    <citation type="journal article" date="2022" name="Proc. Natl. Acad. Sci. U.S.A.">
        <title>Life cycle and functional genomics of the unicellular red alga Galdieria for elucidating algal and plant evolution and industrial use.</title>
        <authorList>
            <person name="Hirooka S."/>
            <person name="Itabashi T."/>
            <person name="Ichinose T.M."/>
            <person name="Onuma R."/>
            <person name="Fujiwara T."/>
            <person name="Yamashita S."/>
            <person name="Jong L.W."/>
            <person name="Tomita R."/>
            <person name="Iwane A.H."/>
            <person name="Miyagishima S.Y."/>
        </authorList>
    </citation>
    <scope>NUCLEOTIDE SEQUENCE</scope>
    <source>
        <strain evidence="13">NBRC 102759</strain>
    </source>
</reference>
<dbReference type="SUPFAM" id="SSF53335">
    <property type="entry name" value="S-adenosyl-L-methionine-dependent methyltransferases"/>
    <property type="match status" value="1"/>
</dbReference>
<reference evidence="13" key="2">
    <citation type="submission" date="2022-01" db="EMBL/GenBank/DDBJ databases">
        <authorList>
            <person name="Hirooka S."/>
            <person name="Miyagishima S.Y."/>
        </authorList>
    </citation>
    <scope>NUCLEOTIDE SEQUENCE</scope>
    <source>
        <strain evidence="13">NBRC 102759</strain>
    </source>
</reference>
<proteinExistence type="inferred from homology"/>
<evidence type="ECO:0000313" key="12">
    <source>
        <dbReference type="EMBL" id="GJQ12464.1"/>
    </source>
</evidence>
<dbReference type="InterPro" id="IPR023267">
    <property type="entry name" value="RCMT"/>
</dbReference>
<dbReference type="OrthoDB" id="427002at2759"/>
<feature type="compositionally biased region" description="Basic and acidic residues" evidence="10">
    <location>
        <begin position="156"/>
        <end position="168"/>
    </location>
</feature>
<dbReference type="GO" id="GO:0003723">
    <property type="term" value="F:RNA binding"/>
    <property type="evidence" value="ECO:0007669"/>
    <property type="project" value="UniProtKB-UniRule"/>
</dbReference>
<sequence>MGGTGRARRTKRIQKFGTGVQDSVRIVNKKLKLSGENALQPDVPFGKRQKKKKPTFERQQENREKQKQAKKKKDVDQESAFVDSSNNKEASRDKELVFLESLVDSKDDTNLEDSVEEQEDSSSPVSSLWENDGDTKKDLFEDSSVEESDTEELDIERETRHLDDERRLEEEDSKAEFVLNATENFVAAEQLAKLFDDDIQRSMADRKSRISIVLQILSDFKNRKDGSHSRSEYLSLLKSDISYVYGYNTFLVEEFLGMFSPVECMEFIEASDKPRPLVIRTNTLKIKRRQLAQELISRGVNVDPLENWSKEGLVVYESRVPIGATPEYLAGHYMIQASSSFIPVLALDPQENEKILDMAASPGGKTTFISALMHNTGIVYANDSNADRIKSLVANIHRLGVENTIVSCYDGRKLVSIVRDLDRILLDAPCSGTGIISHDPSVKTSRSRPDIQRNSLLQKQLLLAAVDCCNAHSATGGVIVYSTCSVLVEENEAVIDYCLKHRFVKVVSCGVPFGIPGFIKYRGKQFHPSLQESRRFFPHIHNMDGFFVCKLKKLENGVRNGENQ</sequence>
<dbReference type="Gene3D" id="3.40.50.150">
    <property type="entry name" value="Vaccinia Virus protein VP39"/>
    <property type="match status" value="1"/>
</dbReference>
<feature type="region of interest" description="Disordered" evidence="10">
    <location>
        <begin position="35"/>
        <end position="94"/>
    </location>
</feature>
<feature type="compositionally biased region" description="Acidic residues" evidence="10">
    <location>
        <begin position="141"/>
        <end position="155"/>
    </location>
</feature>
<evidence type="ECO:0000256" key="5">
    <source>
        <dbReference type="ARBA" id="ARBA00022679"/>
    </source>
</evidence>
<keyword evidence="8" id="KW-0539">Nucleus</keyword>
<keyword evidence="3" id="KW-0690">Ribosome biogenesis</keyword>
<dbReference type="InterPro" id="IPR029063">
    <property type="entry name" value="SAM-dependent_MTases_sf"/>
</dbReference>
<keyword evidence="5 9" id="KW-0808">Transferase</keyword>
<evidence type="ECO:0000256" key="2">
    <source>
        <dbReference type="ARBA" id="ARBA00007494"/>
    </source>
</evidence>
<dbReference type="Gene3D" id="3.30.70.1170">
    <property type="entry name" value="Sun protein, domain 3"/>
    <property type="match status" value="1"/>
</dbReference>
<keyword evidence="14" id="KW-1185">Reference proteome</keyword>
<dbReference type="InterPro" id="IPR001678">
    <property type="entry name" value="MeTrfase_RsmB-F_NOP2_dom"/>
</dbReference>
<dbReference type="PRINTS" id="PR02008">
    <property type="entry name" value="RCMTFAMILY"/>
</dbReference>
<keyword evidence="7 9" id="KW-0694">RNA-binding</keyword>
<dbReference type="GO" id="GO:0070475">
    <property type="term" value="P:rRNA base methylation"/>
    <property type="evidence" value="ECO:0007669"/>
    <property type="project" value="TreeGrafter"/>
</dbReference>
<dbReference type="InterPro" id="IPR023273">
    <property type="entry name" value="RCMT_NOP2"/>
</dbReference>
<evidence type="ECO:0000256" key="1">
    <source>
        <dbReference type="ARBA" id="ARBA00004604"/>
    </source>
</evidence>
<dbReference type="GO" id="GO:0000470">
    <property type="term" value="P:maturation of LSU-rRNA"/>
    <property type="evidence" value="ECO:0007669"/>
    <property type="project" value="TreeGrafter"/>
</dbReference>
<feature type="domain" description="SAM-dependent MTase RsmB/NOP-type" evidence="11">
    <location>
        <begin position="267"/>
        <end position="554"/>
    </location>
</feature>
<feature type="compositionally biased region" description="Acidic residues" evidence="10">
    <location>
        <begin position="110"/>
        <end position="120"/>
    </location>
</feature>
<name>A0A9C7PZ14_9RHOD</name>
<dbReference type="GO" id="GO:0005730">
    <property type="term" value="C:nucleolus"/>
    <property type="evidence" value="ECO:0007669"/>
    <property type="project" value="UniProtKB-SubCell"/>
</dbReference>
<dbReference type="PROSITE" id="PS51686">
    <property type="entry name" value="SAM_MT_RSMB_NOP"/>
    <property type="match status" value="1"/>
</dbReference>
<dbReference type="AlphaFoldDB" id="A0A9C7PZ14"/>
<dbReference type="PANTHER" id="PTHR22807">
    <property type="entry name" value="NOP2 YEAST -RELATED NOL1/NOP2/FMU SUN DOMAIN-CONTAINING"/>
    <property type="match status" value="1"/>
</dbReference>
<evidence type="ECO:0000256" key="3">
    <source>
        <dbReference type="ARBA" id="ARBA00022517"/>
    </source>
</evidence>
<evidence type="ECO:0000256" key="10">
    <source>
        <dbReference type="SAM" id="MobiDB-lite"/>
    </source>
</evidence>
<keyword evidence="6 9" id="KW-0949">S-adenosyl-L-methionine</keyword>